<organism evidence="1 2">
    <name type="scientific">Clostridium ragsdalei P11</name>
    <dbReference type="NCBI Taxonomy" id="1353534"/>
    <lineage>
        <taxon>Bacteria</taxon>
        <taxon>Bacillati</taxon>
        <taxon>Bacillota</taxon>
        <taxon>Clostridia</taxon>
        <taxon>Eubacteriales</taxon>
        <taxon>Clostridiaceae</taxon>
        <taxon>Clostridium</taxon>
    </lineage>
</organism>
<evidence type="ECO:0000313" key="2">
    <source>
        <dbReference type="Proteomes" id="UP000093954"/>
    </source>
</evidence>
<dbReference type="Pfam" id="PF11185">
    <property type="entry name" value="DUF2971"/>
    <property type="match status" value="1"/>
</dbReference>
<name>A0A1A6AJA9_9CLOT</name>
<proteinExistence type="predicted"/>
<sequence length="386" mass="45618">MFYYRFRPSSELAIKELMYNEIYFASNKECNDPFDGKTFLAFEADKGKWRRLLELAWKNYNNPNKTRYEEQLSAYLTKISPLTYDEVLQLDYIKVLCSLQFPPDLITAFILDKQIKHFLDLYKPRNTYFVSFSRVCDEMLMWAHYASMHQGYCLIFKAIDNSLYQCHKHKRNSVGRNTQNGIAPKMSQAIPDSFPFEDISYSVDSTSNNAFYCFPQYVIGPEIDKRKQKDFLTWKRQQHLIKHNCWDYEQESRLTLSSPIPWLFGEVVECSQQERLFHYQPNQLVGIILGARMDAKQKMRIREIIKEHMDLIALNPGNNSAVFNFLLCQATLPHNQRKVVIKEEEIFTLTSTISRDDSDFERYLQEWKEGWAIVFNGSSGSRKKFL</sequence>
<evidence type="ECO:0000313" key="1">
    <source>
        <dbReference type="EMBL" id="OBR90156.1"/>
    </source>
</evidence>
<dbReference type="RefSeq" id="WP_065079783.1">
    <property type="nucleotide sequence ID" value="NZ_LROS01000075.1"/>
</dbReference>
<accession>A0A1A6AJA9</accession>
<gene>
    <name evidence="1" type="ORF">CLRAG_37630</name>
</gene>
<keyword evidence="2" id="KW-1185">Reference proteome</keyword>
<comment type="caution">
    <text evidence="1">The sequence shown here is derived from an EMBL/GenBank/DDBJ whole genome shotgun (WGS) entry which is preliminary data.</text>
</comment>
<dbReference type="Proteomes" id="UP000093954">
    <property type="component" value="Unassembled WGS sequence"/>
</dbReference>
<dbReference type="InterPro" id="IPR021352">
    <property type="entry name" value="DUF2971"/>
</dbReference>
<dbReference type="PATRIC" id="fig|1353534.3.peg.3828"/>
<reference evidence="1 2" key="1">
    <citation type="journal article" date="2012" name="Front. Microbiol.">
        <title>Draft Genome Sequence of the Virulent Strain 01-B526 of the Fish Pathogen Aeromonas salmonicida.</title>
        <authorList>
            <person name="Charette S.J."/>
            <person name="Brochu F."/>
            <person name="Boyle B."/>
            <person name="Filion G."/>
            <person name="Tanaka K.H."/>
            <person name="Derome N."/>
        </authorList>
    </citation>
    <scope>NUCLEOTIDE SEQUENCE [LARGE SCALE GENOMIC DNA]</scope>
    <source>
        <strain evidence="1 2">P11</strain>
    </source>
</reference>
<evidence type="ECO:0008006" key="3">
    <source>
        <dbReference type="Google" id="ProtNLM"/>
    </source>
</evidence>
<dbReference type="EMBL" id="LROS01000075">
    <property type="protein sequence ID" value="OBR90156.1"/>
    <property type="molecule type" value="Genomic_DNA"/>
</dbReference>
<dbReference type="AlphaFoldDB" id="A0A1A6AJA9"/>
<protein>
    <recommendedName>
        <fullName evidence="3">DUF2971 domain-containing protein</fullName>
    </recommendedName>
</protein>